<comment type="subcellular location">
    <subcellularLocation>
        <location evidence="1 5">Cytoplasm</location>
    </subcellularLocation>
</comment>
<dbReference type="CDD" id="cd00520">
    <property type="entry name" value="RRF"/>
    <property type="match status" value="1"/>
</dbReference>
<keyword evidence="4 5" id="KW-0648">Protein biosynthesis</keyword>
<dbReference type="GO" id="GO:0005737">
    <property type="term" value="C:cytoplasm"/>
    <property type="evidence" value="ECO:0007669"/>
    <property type="project" value="UniProtKB-SubCell"/>
</dbReference>
<evidence type="ECO:0000313" key="8">
    <source>
        <dbReference type="EMBL" id="PZO44558.1"/>
    </source>
</evidence>
<dbReference type="AlphaFoldDB" id="A0A2W4YNM6"/>
<comment type="function">
    <text evidence="5">Responsible for the release of ribosomes from messenger RNA at the termination of protein biosynthesis. May increase the efficiency of translation by recycling ribosomes from one round of translation to another.</text>
</comment>
<dbReference type="Gene3D" id="1.10.132.20">
    <property type="entry name" value="Ribosome-recycling factor"/>
    <property type="match status" value="1"/>
</dbReference>
<feature type="domain" description="Ribosome recycling factor" evidence="7">
    <location>
        <begin position="23"/>
        <end position="184"/>
    </location>
</feature>
<evidence type="ECO:0000259" key="7">
    <source>
        <dbReference type="Pfam" id="PF01765"/>
    </source>
</evidence>
<comment type="similarity">
    <text evidence="2 5">Belongs to the RRF family.</text>
</comment>
<dbReference type="GO" id="GO:0006415">
    <property type="term" value="P:translational termination"/>
    <property type="evidence" value="ECO:0007669"/>
    <property type="project" value="UniProtKB-UniRule"/>
</dbReference>
<dbReference type="PANTHER" id="PTHR20982:SF3">
    <property type="entry name" value="MITOCHONDRIAL RIBOSOME RECYCLING FACTOR PSEUDO 1"/>
    <property type="match status" value="1"/>
</dbReference>
<dbReference type="SUPFAM" id="SSF55194">
    <property type="entry name" value="Ribosome recycling factor, RRF"/>
    <property type="match status" value="1"/>
</dbReference>
<dbReference type="FunFam" id="3.30.1360.40:FF:000001">
    <property type="entry name" value="Ribosome-recycling factor"/>
    <property type="match status" value="1"/>
</dbReference>
<dbReference type="Pfam" id="PF01765">
    <property type="entry name" value="RRF"/>
    <property type="match status" value="1"/>
</dbReference>
<dbReference type="PANTHER" id="PTHR20982">
    <property type="entry name" value="RIBOSOME RECYCLING FACTOR"/>
    <property type="match status" value="1"/>
</dbReference>
<comment type="caution">
    <text evidence="8">The sequence shown here is derived from an EMBL/GenBank/DDBJ whole genome shotgun (WGS) entry which is preliminary data.</text>
</comment>
<feature type="coiled-coil region" evidence="6">
    <location>
        <begin position="141"/>
        <end position="168"/>
    </location>
</feature>
<dbReference type="Gene3D" id="3.30.1360.40">
    <property type="match status" value="1"/>
</dbReference>
<evidence type="ECO:0000256" key="6">
    <source>
        <dbReference type="SAM" id="Coils"/>
    </source>
</evidence>
<sequence>MLEVPVKLTDVEARMQKAVEATQHNFNSVRTGRANASLLDRITVEYYGAETHLKSLANISSPDATTLMIQPFDRSTMRAIEKAISESDIGLTPNNDGSSIRLNIPPLTTDRRKELVKMVSKLAEEGKVAIRNVRRDAIDSLRKLEKAKEISEDDSKSKQEQVDKLTEKFVKNIDKVTAEKEKEISTI</sequence>
<evidence type="ECO:0000256" key="5">
    <source>
        <dbReference type="HAMAP-Rule" id="MF_00040"/>
    </source>
</evidence>
<evidence type="ECO:0000313" key="9">
    <source>
        <dbReference type="Proteomes" id="UP000249467"/>
    </source>
</evidence>
<organism evidence="8 9">
    <name type="scientific">Pseudanabaena frigida</name>
    <dbReference type="NCBI Taxonomy" id="945775"/>
    <lineage>
        <taxon>Bacteria</taxon>
        <taxon>Bacillati</taxon>
        <taxon>Cyanobacteriota</taxon>
        <taxon>Cyanophyceae</taxon>
        <taxon>Pseudanabaenales</taxon>
        <taxon>Pseudanabaenaceae</taxon>
        <taxon>Pseudanabaena</taxon>
    </lineage>
</organism>
<protein>
    <recommendedName>
        <fullName evidence="5">Ribosome-recycling factor</fullName>
        <shortName evidence="5">RRF</shortName>
    </recommendedName>
    <alternativeName>
        <fullName evidence="5">Ribosome-releasing factor</fullName>
    </alternativeName>
</protein>
<keyword evidence="6" id="KW-0175">Coiled coil</keyword>
<dbReference type="GO" id="GO:0043023">
    <property type="term" value="F:ribosomal large subunit binding"/>
    <property type="evidence" value="ECO:0007669"/>
    <property type="project" value="TreeGrafter"/>
</dbReference>
<dbReference type="FunFam" id="1.10.132.20:FF:000001">
    <property type="entry name" value="Ribosome-recycling factor"/>
    <property type="match status" value="1"/>
</dbReference>
<proteinExistence type="inferred from homology"/>
<reference evidence="8 9" key="2">
    <citation type="submission" date="2018-06" db="EMBL/GenBank/DDBJ databases">
        <title>Metagenomic assembly of (sub)arctic Cyanobacteria and their associated microbiome from non-axenic cultures.</title>
        <authorList>
            <person name="Baurain D."/>
        </authorList>
    </citation>
    <scope>NUCLEOTIDE SEQUENCE [LARGE SCALE GENOMIC DNA]</scope>
    <source>
        <strain evidence="8">ULC066bin1</strain>
    </source>
</reference>
<dbReference type="EMBL" id="QBML01000002">
    <property type="protein sequence ID" value="PZO44558.1"/>
    <property type="molecule type" value="Genomic_DNA"/>
</dbReference>
<evidence type="ECO:0000256" key="4">
    <source>
        <dbReference type="ARBA" id="ARBA00022917"/>
    </source>
</evidence>
<dbReference type="InterPro" id="IPR002661">
    <property type="entry name" value="Ribosome_recyc_fac"/>
</dbReference>
<evidence type="ECO:0000256" key="3">
    <source>
        <dbReference type="ARBA" id="ARBA00022490"/>
    </source>
</evidence>
<evidence type="ECO:0000256" key="2">
    <source>
        <dbReference type="ARBA" id="ARBA00005912"/>
    </source>
</evidence>
<accession>A0A2W4YNM6</accession>
<gene>
    <name evidence="5" type="primary">frr</name>
    <name evidence="8" type="ORF">DCF19_02085</name>
</gene>
<evidence type="ECO:0000256" key="1">
    <source>
        <dbReference type="ARBA" id="ARBA00004496"/>
    </source>
</evidence>
<dbReference type="Proteomes" id="UP000249467">
    <property type="component" value="Unassembled WGS sequence"/>
</dbReference>
<dbReference type="InterPro" id="IPR023584">
    <property type="entry name" value="Ribosome_recyc_fac_dom"/>
</dbReference>
<keyword evidence="3 5" id="KW-0963">Cytoplasm</keyword>
<name>A0A2W4YNM6_9CYAN</name>
<dbReference type="NCBIfam" id="TIGR00496">
    <property type="entry name" value="frr"/>
    <property type="match status" value="1"/>
</dbReference>
<dbReference type="InterPro" id="IPR036191">
    <property type="entry name" value="RRF_sf"/>
</dbReference>
<reference evidence="8 9" key="1">
    <citation type="submission" date="2018-04" db="EMBL/GenBank/DDBJ databases">
        <authorList>
            <person name="Go L.Y."/>
            <person name="Mitchell J.A."/>
        </authorList>
    </citation>
    <scope>NUCLEOTIDE SEQUENCE [LARGE SCALE GENOMIC DNA]</scope>
    <source>
        <strain evidence="8">ULC066bin1</strain>
    </source>
</reference>
<dbReference type="HAMAP" id="MF_00040">
    <property type="entry name" value="RRF"/>
    <property type="match status" value="1"/>
</dbReference>